<evidence type="ECO:0000313" key="1">
    <source>
        <dbReference type="EMBL" id="GFN76996.1"/>
    </source>
</evidence>
<dbReference type="AlphaFoldDB" id="A0AAV3Y2S4"/>
<dbReference type="EMBL" id="BLXT01000430">
    <property type="protein sequence ID" value="GFN76996.1"/>
    <property type="molecule type" value="Genomic_DNA"/>
</dbReference>
<keyword evidence="2" id="KW-1185">Reference proteome</keyword>
<comment type="caution">
    <text evidence="1">The sequence shown here is derived from an EMBL/GenBank/DDBJ whole genome shotgun (WGS) entry which is preliminary data.</text>
</comment>
<protein>
    <submittedName>
        <fullName evidence="1">Uncharacterized protein</fullName>
    </submittedName>
</protein>
<reference evidence="1 2" key="1">
    <citation type="journal article" date="2021" name="Elife">
        <title>Chloroplast acquisition without the gene transfer in kleptoplastic sea slugs, Plakobranchus ocellatus.</title>
        <authorList>
            <person name="Maeda T."/>
            <person name="Takahashi S."/>
            <person name="Yoshida T."/>
            <person name="Shimamura S."/>
            <person name="Takaki Y."/>
            <person name="Nagai Y."/>
            <person name="Toyoda A."/>
            <person name="Suzuki Y."/>
            <person name="Arimoto A."/>
            <person name="Ishii H."/>
            <person name="Satoh N."/>
            <person name="Nishiyama T."/>
            <person name="Hasebe M."/>
            <person name="Maruyama T."/>
            <person name="Minagawa J."/>
            <person name="Obokata J."/>
            <person name="Shigenobu S."/>
        </authorList>
    </citation>
    <scope>NUCLEOTIDE SEQUENCE [LARGE SCALE GENOMIC DNA]</scope>
</reference>
<evidence type="ECO:0000313" key="2">
    <source>
        <dbReference type="Proteomes" id="UP000735302"/>
    </source>
</evidence>
<name>A0AAV3Y2S4_9GAST</name>
<gene>
    <name evidence="1" type="ORF">PoB_000350200</name>
</gene>
<sequence>MYSLTATLMLRRSSETGPLHVAARPLIPLHPHTDEKLTGINTDVNLYTAHTYKNELHSVDKTVPSFSFTCS</sequence>
<proteinExistence type="predicted"/>
<dbReference type="Proteomes" id="UP000735302">
    <property type="component" value="Unassembled WGS sequence"/>
</dbReference>
<organism evidence="1 2">
    <name type="scientific">Plakobranchus ocellatus</name>
    <dbReference type="NCBI Taxonomy" id="259542"/>
    <lineage>
        <taxon>Eukaryota</taxon>
        <taxon>Metazoa</taxon>
        <taxon>Spiralia</taxon>
        <taxon>Lophotrochozoa</taxon>
        <taxon>Mollusca</taxon>
        <taxon>Gastropoda</taxon>
        <taxon>Heterobranchia</taxon>
        <taxon>Euthyneura</taxon>
        <taxon>Panpulmonata</taxon>
        <taxon>Sacoglossa</taxon>
        <taxon>Placobranchoidea</taxon>
        <taxon>Plakobranchidae</taxon>
        <taxon>Plakobranchus</taxon>
    </lineage>
</organism>
<accession>A0AAV3Y2S4</accession>